<keyword evidence="2" id="KW-1185">Reference proteome</keyword>
<organism evidence="1 2">
    <name type="scientific">Colletotrichum limetticola</name>
    <dbReference type="NCBI Taxonomy" id="1209924"/>
    <lineage>
        <taxon>Eukaryota</taxon>
        <taxon>Fungi</taxon>
        <taxon>Dikarya</taxon>
        <taxon>Ascomycota</taxon>
        <taxon>Pezizomycotina</taxon>
        <taxon>Sordariomycetes</taxon>
        <taxon>Hypocreomycetidae</taxon>
        <taxon>Glomerellales</taxon>
        <taxon>Glomerellaceae</taxon>
        <taxon>Colletotrichum</taxon>
        <taxon>Colletotrichum acutatum species complex</taxon>
    </lineage>
</organism>
<evidence type="ECO:0000313" key="1">
    <source>
        <dbReference type="EMBL" id="KAK0377458.1"/>
    </source>
</evidence>
<protein>
    <submittedName>
        <fullName evidence="1">Uncharacterized protein</fullName>
    </submittedName>
</protein>
<name>A0ABQ9Q0Y7_9PEZI</name>
<comment type="caution">
    <text evidence="1">The sequence shown here is derived from an EMBL/GenBank/DDBJ whole genome shotgun (WGS) entry which is preliminary data.</text>
</comment>
<sequence length="134" mass="15314">MKFIRRSLSSDQVSPRISFFLSRANGHLLKTTRDSCSCQLWPNSGSEFGTVCRPAPGSKRNMFSTWAAFEEGLEKGSHSRSGSITFGRLREDLSRAASQHEPADWVYGDYQISRRIEFDVSDTKNPFVFKTRRR</sequence>
<dbReference type="EMBL" id="JARUPT010000127">
    <property type="protein sequence ID" value="KAK0377458.1"/>
    <property type="molecule type" value="Genomic_DNA"/>
</dbReference>
<reference evidence="1" key="1">
    <citation type="submission" date="2023-04" db="EMBL/GenBank/DDBJ databases">
        <title>Colletotrichum limetticola genome sequence.</title>
        <authorList>
            <person name="Baroncelli R."/>
        </authorList>
    </citation>
    <scope>NUCLEOTIDE SEQUENCE</scope>
    <source>
        <strain evidence="1">KLA-Anderson</strain>
    </source>
</reference>
<dbReference type="Proteomes" id="UP001169217">
    <property type="component" value="Unassembled WGS sequence"/>
</dbReference>
<gene>
    <name evidence="1" type="ORF">CLIM01_05186</name>
</gene>
<evidence type="ECO:0000313" key="2">
    <source>
        <dbReference type="Proteomes" id="UP001169217"/>
    </source>
</evidence>
<accession>A0ABQ9Q0Y7</accession>
<proteinExistence type="predicted"/>